<accession>A0A504JLS0</accession>
<keyword evidence="2" id="KW-1185">Reference proteome</keyword>
<organism evidence="1 2">
    <name type="scientific">Aquimarina algicola</name>
    <dbReference type="NCBI Taxonomy" id="2589995"/>
    <lineage>
        <taxon>Bacteria</taxon>
        <taxon>Pseudomonadati</taxon>
        <taxon>Bacteroidota</taxon>
        <taxon>Flavobacteriia</taxon>
        <taxon>Flavobacteriales</taxon>
        <taxon>Flavobacteriaceae</taxon>
        <taxon>Aquimarina</taxon>
    </lineage>
</organism>
<protein>
    <recommendedName>
        <fullName evidence="3">Lipocalin-like domain-containing protein</fullName>
    </recommendedName>
</protein>
<sequence>MKKVTLLIVLLISILGCSDDDNLRLENETVVGKWNLSKVINNSLGGMSEPDPNQTHSYVFDNDGTFQRIAIEDKVRNELRGEYVLVDTDESYEVESPEILTLIKLTYAPDVVFFNCGALPDNQQLLILTTDNVLKNELEGICDGNSFLYTKQ</sequence>
<comment type="caution">
    <text evidence="1">The sequence shown here is derived from an EMBL/GenBank/DDBJ whole genome shotgun (WGS) entry which is preliminary data.</text>
</comment>
<dbReference type="Proteomes" id="UP000315540">
    <property type="component" value="Unassembled WGS sequence"/>
</dbReference>
<evidence type="ECO:0008006" key="3">
    <source>
        <dbReference type="Google" id="ProtNLM"/>
    </source>
</evidence>
<reference evidence="1 2" key="1">
    <citation type="submission" date="2019-06" db="EMBL/GenBank/DDBJ databases">
        <authorList>
            <person name="Meng X."/>
        </authorList>
    </citation>
    <scope>NUCLEOTIDE SEQUENCE [LARGE SCALE GENOMIC DNA]</scope>
    <source>
        <strain evidence="1 2">M625</strain>
    </source>
</reference>
<name>A0A504JLS0_9FLAO</name>
<evidence type="ECO:0000313" key="2">
    <source>
        <dbReference type="Proteomes" id="UP000315540"/>
    </source>
</evidence>
<evidence type="ECO:0000313" key="1">
    <source>
        <dbReference type="EMBL" id="TPN87561.1"/>
    </source>
</evidence>
<dbReference type="EMBL" id="VFWZ01000002">
    <property type="protein sequence ID" value="TPN87561.1"/>
    <property type="molecule type" value="Genomic_DNA"/>
</dbReference>
<dbReference type="PROSITE" id="PS51257">
    <property type="entry name" value="PROKAR_LIPOPROTEIN"/>
    <property type="match status" value="1"/>
</dbReference>
<dbReference type="OrthoDB" id="882993at2"/>
<dbReference type="RefSeq" id="WP_140592203.1">
    <property type="nucleotide sequence ID" value="NZ_VFWZ01000002.1"/>
</dbReference>
<gene>
    <name evidence="1" type="ORF">FHK87_08240</name>
</gene>
<dbReference type="AlphaFoldDB" id="A0A504JLS0"/>
<proteinExistence type="predicted"/>